<dbReference type="AlphaFoldDB" id="A0A2N9GBP7"/>
<name>A0A2N9GBP7_FAGSY</name>
<evidence type="ECO:0000313" key="2">
    <source>
        <dbReference type="EMBL" id="SPC96983.1"/>
    </source>
</evidence>
<gene>
    <name evidence="2" type="ORF">FSB_LOCUS24865</name>
</gene>
<dbReference type="PANTHER" id="PTHR31589">
    <property type="entry name" value="PROTEIN, PUTATIVE (DUF239)-RELATED-RELATED"/>
    <property type="match status" value="1"/>
</dbReference>
<organism evidence="2">
    <name type="scientific">Fagus sylvatica</name>
    <name type="common">Beechnut</name>
    <dbReference type="NCBI Taxonomy" id="28930"/>
    <lineage>
        <taxon>Eukaryota</taxon>
        <taxon>Viridiplantae</taxon>
        <taxon>Streptophyta</taxon>
        <taxon>Embryophyta</taxon>
        <taxon>Tracheophyta</taxon>
        <taxon>Spermatophyta</taxon>
        <taxon>Magnoliopsida</taxon>
        <taxon>eudicotyledons</taxon>
        <taxon>Gunneridae</taxon>
        <taxon>Pentapetalae</taxon>
        <taxon>rosids</taxon>
        <taxon>fabids</taxon>
        <taxon>Fagales</taxon>
        <taxon>Fagaceae</taxon>
        <taxon>Fagus</taxon>
    </lineage>
</organism>
<reference evidence="2" key="1">
    <citation type="submission" date="2018-02" db="EMBL/GenBank/DDBJ databases">
        <authorList>
            <person name="Cohen D.B."/>
            <person name="Kent A.D."/>
        </authorList>
    </citation>
    <scope>NUCLEOTIDE SEQUENCE</scope>
</reference>
<proteinExistence type="predicted"/>
<dbReference type="PROSITE" id="PS52045">
    <property type="entry name" value="NEPROSIN_PEP_CD"/>
    <property type="match status" value="1"/>
</dbReference>
<dbReference type="Pfam" id="PF03080">
    <property type="entry name" value="Neprosin"/>
    <property type="match status" value="1"/>
</dbReference>
<sequence>MLNKQTIHPPGNIWAFINNGNVALGYWPKELFTNLGNGADTVFWGGMVYSNLPNSPPMGSGLFKNGNYGNTCYMKQMSVRTVPGAPFVTADDALVLYKNSRCYNVAGYENVGRLGLPIPLWGKKAGIMITVDMDNCRL</sequence>
<dbReference type="EMBL" id="OIVN01001722">
    <property type="protein sequence ID" value="SPC96983.1"/>
    <property type="molecule type" value="Genomic_DNA"/>
</dbReference>
<dbReference type="PANTHER" id="PTHR31589:SF246">
    <property type="entry name" value="CARBOXYL-TERMINAL PEPTIDASE"/>
    <property type="match status" value="1"/>
</dbReference>
<accession>A0A2N9GBP7</accession>
<dbReference type="InterPro" id="IPR004314">
    <property type="entry name" value="Neprosin"/>
</dbReference>
<dbReference type="InterPro" id="IPR053168">
    <property type="entry name" value="Glutamic_endopeptidase"/>
</dbReference>
<evidence type="ECO:0000259" key="1">
    <source>
        <dbReference type="PROSITE" id="PS52045"/>
    </source>
</evidence>
<feature type="domain" description="Neprosin PEP catalytic" evidence="1">
    <location>
        <begin position="1"/>
        <end position="137"/>
    </location>
</feature>
<protein>
    <recommendedName>
        <fullName evidence="1">Neprosin PEP catalytic domain-containing protein</fullName>
    </recommendedName>
</protein>